<comment type="caution">
    <text evidence="1">The sequence shown here is derived from an EMBL/GenBank/DDBJ whole genome shotgun (WGS) entry which is preliminary data.</text>
</comment>
<organism evidence="1 2">
    <name type="scientific">Ambrosiozyma monospora</name>
    <name type="common">Yeast</name>
    <name type="synonym">Endomycopsis monosporus</name>
    <dbReference type="NCBI Taxonomy" id="43982"/>
    <lineage>
        <taxon>Eukaryota</taxon>
        <taxon>Fungi</taxon>
        <taxon>Dikarya</taxon>
        <taxon>Ascomycota</taxon>
        <taxon>Saccharomycotina</taxon>
        <taxon>Pichiomycetes</taxon>
        <taxon>Pichiales</taxon>
        <taxon>Pichiaceae</taxon>
        <taxon>Ambrosiozyma</taxon>
    </lineage>
</organism>
<gene>
    <name evidence="1" type="ORF">Amon02_000893100</name>
</gene>
<evidence type="ECO:0000313" key="2">
    <source>
        <dbReference type="Proteomes" id="UP001165064"/>
    </source>
</evidence>
<keyword evidence="2" id="KW-1185">Reference proteome</keyword>
<sequence length="208" mass="23753">MESDYDRIYLRVVRPIDIVGARRPSTFVPNGRNNIPDFITVKIRSSSKQLKFSKGSNESVQNNWHFVSTSVGEHNEEIVQITGLPRVPSDDNDYLFFDVYVNGGFHGEGRYPLRIYNKILNTDLNSKRTKKVELFSESFTAAVGSVEIAPEYVGKHYNIDPFVDLLLNWESSYKRIKTSPEQNLIAELTKVGKIGIETVVKFFPQLMT</sequence>
<protein>
    <submittedName>
        <fullName evidence="1">Unnamed protein product</fullName>
    </submittedName>
</protein>
<dbReference type="EMBL" id="BSXS01008134">
    <property type="protein sequence ID" value="GME91554.1"/>
    <property type="molecule type" value="Genomic_DNA"/>
</dbReference>
<name>A0ACB5TN12_AMBMO</name>
<evidence type="ECO:0000313" key="1">
    <source>
        <dbReference type="EMBL" id="GME91554.1"/>
    </source>
</evidence>
<proteinExistence type="predicted"/>
<reference evidence="1" key="1">
    <citation type="submission" date="2023-04" db="EMBL/GenBank/DDBJ databases">
        <title>Ambrosiozyma monospora NBRC 10751.</title>
        <authorList>
            <person name="Ichikawa N."/>
            <person name="Sato H."/>
            <person name="Tonouchi N."/>
        </authorList>
    </citation>
    <scope>NUCLEOTIDE SEQUENCE</scope>
    <source>
        <strain evidence="1">NBRC 10751</strain>
    </source>
</reference>
<accession>A0ACB5TN12</accession>
<dbReference type="Proteomes" id="UP001165064">
    <property type="component" value="Unassembled WGS sequence"/>
</dbReference>